<proteinExistence type="predicted"/>
<name>A0A0G1DL86_9BACT</name>
<dbReference type="SUPFAM" id="SSF51445">
    <property type="entry name" value="(Trans)glycosidases"/>
    <property type="match status" value="1"/>
</dbReference>
<dbReference type="Gene3D" id="3.20.20.80">
    <property type="entry name" value="Glycosidases"/>
    <property type="match status" value="1"/>
</dbReference>
<gene>
    <name evidence="1" type="ORF">UV73_C0002G0061</name>
</gene>
<dbReference type="AlphaFoldDB" id="A0A0G1DL86"/>
<accession>A0A0G1DL86</accession>
<evidence type="ECO:0000313" key="1">
    <source>
        <dbReference type="EMBL" id="KKS98347.1"/>
    </source>
</evidence>
<evidence type="ECO:0000313" key="2">
    <source>
        <dbReference type="Proteomes" id="UP000034894"/>
    </source>
</evidence>
<dbReference type="STRING" id="1618443.UV73_C0002G0061"/>
<dbReference type="EMBL" id="LCFP01000002">
    <property type="protein sequence ID" value="KKS98347.1"/>
    <property type="molecule type" value="Genomic_DNA"/>
</dbReference>
<reference evidence="1 2" key="1">
    <citation type="journal article" date="2015" name="Nature">
        <title>rRNA introns, odd ribosomes, and small enigmatic genomes across a large radiation of phyla.</title>
        <authorList>
            <person name="Brown C.T."/>
            <person name="Hug L.A."/>
            <person name="Thomas B.C."/>
            <person name="Sharon I."/>
            <person name="Castelle C.J."/>
            <person name="Singh A."/>
            <person name="Wilkins M.J."/>
            <person name="Williams K.H."/>
            <person name="Banfield J.F."/>
        </authorList>
    </citation>
    <scope>NUCLEOTIDE SEQUENCE [LARGE SCALE GENOMIC DNA]</scope>
</reference>
<sequence>MTILLSVLLFIFLLNPGRISAVYDPVSRENNKYGIHIIDENDLESASALVNSSGGDWGYVTMVMPENERKEIKWNETFDRMKRLHLIPIIRLATRLEGDTWKKPEADQAEIWSEFLDSLNWPVQNRYLILFNEPNHSKEWGGELDPEGYADILDSYSRSLKNRSDDFFILPAGLDASANNSRQTMDETSFLAAIFNYKKEIFDAIDGWTSHSYPNPHFTGDASDRGRGTVANFVWELNLLNKWGITRNLPVFITETGWPHNAGGDNYLYSPETISDFINETDRTVWTDSRIAAITPFILNYQSFPFASFSWQKLNSDKFHIHFDTYRSLVKIDGKPLLYVEEPTPPAPVIKKEYLSENKGIRLSSWQKLISLAVSPIRQILKLI</sequence>
<organism evidence="1 2">
    <name type="scientific">Candidatus Gottesmanbacteria bacterium GW2011_GWA2_43_14</name>
    <dbReference type="NCBI Taxonomy" id="1618443"/>
    <lineage>
        <taxon>Bacteria</taxon>
        <taxon>Candidatus Gottesmaniibacteriota</taxon>
    </lineage>
</organism>
<dbReference type="InterPro" id="IPR017853">
    <property type="entry name" value="GH"/>
</dbReference>
<protein>
    <recommendedName>
        <fullName evidence="3">Asl1-like glycosyl hydrolase catalytic domain-containing protein</fullName>
    </recommendedName>
</protein>
<evidence type="ECO:0008006" key="3">
    <source>
        <dbReference type="Google" id="ProtNLM"/>
    </source>
</evidence>
<dbReference type="Proteomes" id="UP000034894">
    <property type="component" value="Unassembled WGS sequence"/>
</dbReference>
<comment type="caution">
    <text evidence="1">The sequence shown here is derived from an EMBL/GenBank/DDBJ whole genome shotgun (WGS) entry which is preliminary data.</text>
</comment>